<dbReference type="Pfam" id="PF01431">
    <property type="entry name" value="Peptidase_M13"/>
    <property type="match status" value="1"/>
</dbReference>
<dbReference type="PROSITE" id="PS51885">
    <property type="entry name" value="NEPRILYSIN"/>
    <property type="match status" value="1"/>
</dbReference>
<feature type="domain" description="Peptidase M13 C-terminal" evidence="2">
    <location>
        <begin position="6"/>
        <end position="119"/>
    </location>
</feature>
<evidence type="ECO:0000256" key="1">
    <source>
        <dbReference type="ARBA" id="ARBA00007357"/>
    </source>
</evidence>
<feature type="non-terminal residue" evidence="3">
    <location>
        <position position="1"/>
    </location>
</feature>
<dbReference type="Proteomes" id="UP001432322">
    <property type="component" value="Unassembled WGS sequence"/>
</dbReference>
<evidence type="ECO:0000313" key="3">
    <source>
        <dbReference type="EMBL" id="GMT35500.1"/>
    </source>
</evidence>
<keyword evidence="4" id="KW-1185">Reference proteome</keyword>
<evidence type="ECO:0000313" key="4">
    <source>
        <dbReference type="Proteomes" id="UP001432322"/>
    </source>
</evidence>
<dbReference type="InterPro" id="IPR018497">
    <property type="entry name" value="Peptidase_M13_C"/>
</dbReference>
<accession>A0AAV5WXZ2</accession>
<organism evidence="3 4">
    <name type="scientific">Pristionchus fissidentatus</name>
    <dbReference type="NCBI Taxonomy" id="1538716"/>
    <lineage>
        <taxon>Eukaryota</taxon>
        <taxon>Metazoa</taxon>
        <taxon>Ecdysozoa</taxon>
        <taxon>Nematoda</taxon>
        <taxon>Chromadorea</taxon>
        <taxon>Rhabditida</taxon>
        <taxon>Rhabditina</taxon>
        <taxon>Diplogasteromorpha</taxon>
        <taxon>Diplogasteroidea</taxon>
        <taxon>Neodiplogasteridae</taxon>
        <taxon>Pristionchus</taxon>
    </lineage>
</organism>
<gene>
    <name evidence="3" type="ORF">PFISCL1PPCAC_26797</name>
</gene>
<dbReference type="PANTHER" id="PTHR11733">
    <property type="entry name" value="ZINC METALLOPROTEASE FAMILY M13 NEPRILYSIN-RELATED"/>
    <property type="match status" value="1"/>
</dbReference>
<proteinExistence type="inferred from homology"/>
<dbReference type="InterPro" id="IPR024079">
    <property type="entry name" value="MetalloPept_cat_dom_sf"/>
</dbReference>
<dbReference type="SUPFAM" id="SSF55486">
    <property type="entry name" value="Metalloproteases ('zincins'), catalytic domain"/>
    <property type="match status" value="1"/>
</dbReference>
<dbReference type="AlphaFoldDB" id="A0AAV5WXZ2"/>
<comment type="caution">
    <text evidence="3">The sequence shown here is derived from an EMBL/GenBank/DDBJ whole genome shotgun (WGS) entry which is preliminary data.</text>
</comment>
<dbReference type="PANTHER" id="PTHR11733:SF167">
    <property type="entry name" value="FI17812P1-RELATED"/>
    <property type="match status" value="1"/>
</dbReference>
<protein>
    <recommendedName>
        <fullName evidence="2">Peptidase M13 C-terminal domain-containing protein</fullName>
    </recommendedName>
</protein>
<name>A0AAV5WXZ2_9BILA</name>
<dbReference type="EMBL" id="BTSY01000007">
    <property type="protein sequence ID" value="GMT35500.1"/>
    <property type="molecule type" value="Genomic_DNA"/>
</dbReference>
<reference evidence="3" key="1">
    <citation type="submission" date="2023-10" db="EMBL/GenBank/DDBJ databases">
        <title>Genome assembly of Pristionchus species.</title>
        <authorList>
            <person name="Yoshida K."/>
            <person name="Sommer R.J."/>
        </authorList>
    </citation>
    <scope>NUCLEOTIDE SEQUENCE</scope>
    <source>
        <strain evidence="3">RS5133</strain>
    </source>
</reference>
<dbReference type="GO" id="GO:0005886">
    <property type="term" value="C:plasma membrane"/>
    <property type="evidence" value="ECO:0007669"/>
    <property type="project" value="TreeGrafter"/>
</dbReference>
<dbReference type="GO" id="GO:0016485">
    <property type="term" value="P:protein processing"/>
    <property type="evidence" value="ECO:0007669"/>
    <property type="project" value="TreeGrafter"/>
</dbReference>
<dbReference type="InterPro" id="IPR000718">
    <property type="entry name" value="Peptidase_M13"/>
</dbReference>
<dbReference type="Gene3D" id="3.40.390.10">
    <property type="entry name" value="Collagenase (Catalytic Domain)"/>
    <property type="match status" value="1"/>
</dbReference>
<dbReference type="GO" id="GO:0004222">
    <property type="term" value="F:metalloendopeptidase activity"/>
    <property type="evidence" value="ECO:0007669"/>
    <property type="project" value="InterPro"/>
</dbReference>
<evidence type="ECO:0000259" key="2">
    <source>
        <dbReference type="Pfam" id="PF01431"/>
    </source>
</evidence>
<comment type="similarity">
    <text evidence="1">Belongs to the peptidase M13 family.</text>
</comment>
<sequence length="120" mass="13457">IPEIGMNVNGVFTQRENVADLGGLKAAFRAYQSFLAVNGPEPRLPNFPEITNNQLFFIGFAQSWCTNANKQLRVRLVLNDNHAPNDARVQLSTRNLPEFAKAFNCPHNSKTNPASRCEVW</sequence>